<keyword evidence="6 8" id="KW-0413">Isomerase</keyword>
<dbReference type="Proteomes" id="UP001597261">
    <property type="component" value="Unassembled WGS sequence"/>
</dbReference>
<dbReference type="RefSeq" id="WP_381079664.1">
    <property type="nucleotide sequence ID" value="NZ_JBHUDX010000017.1"/>
</dbReference>
<dbReference type="EMBL" id="JBHUDX010000017">
    <property type="protein sequence ID" value="MFD1657982.1"/>
    <property type="molecule type" value="Genomic_DNA"/>
</dbReference>
<dbReference type="InterPro" id="IPR014718">
    <property type="entry name" value="GH-type_carb-bd"/>
</dbReference>
<dbReference type="SUPFAM" id="SSF74650">
    <property type="entry name" value="Galactose mutarotase-like"/>
    <property type="match status" value="1"/>
</dbReference>
<evidence type="ECO:0000256" key="6">
    <source>
        <dbReference type="ARBA" id="ARBA00023235"/>
    </source>
</evidence>
<dbReference type="Gene3D" id="2.70.98.10">
    <property type="match status" value="1"/>
</dbReference>
<evidence type="ECO:0000313" key="9">
    <source>
        <dbReference type="EMBL" id="MFD1657982.1"/>
    </source>
</evidence>
<dbReference type="CDD" id="cd09019">
    <property type="entry name" value="galactose_mutarotase_like"/>
    <property type="match status" value="1"/>
</dbReference>
<dbReference type="InterPro" id="IPR008183">
    <property type="entry name" value="Aldose_1/G6P_1-epimerase"/>
</dbReference>
<dbReference type="PROSITE" id="PS51318">
    <property type="entry name" value="TAT"/>
    <property type="match status" value="1"/>
</dbReference>
<comment type="caution">
    <text evidence="9">The sequence shown here is derived from an EMBL/GenBank/DDBJ whole genome shotgun (WGS) entry which is preliminary data.</text>
</comment>
<dbReference type="Pfam" id="PF01263">
    <property type="entry name" value="Aldose_epim"/>
    <property type="match status" value="1"/>
</dbReference>
<evidence type="ECO:0000256" key="5">
    <source>
        <dbReference type="ARBA" id="ARBA00014165"/>
    </source>
</evidence>
<dbReference type="NCBIfam" id="NF008277">
    <property type="entry name" value="PRK11055.1"/>
    <property type="match status" value="1"/>
</dbReference>
<dbReference type="GO" id="GO:0016853">
    <property type="term" value="F:isomerase activity"/>
    <property type="evidence" value="ECO:0007669"/>
    <property type="project" value="UniProtKB-KW"/>
</dbReference>
<dbReference type="InterPro" id="IPR011013">
    <property type="entry name" value="Gal_mutarotase_sf_dom"/>
</dbReference>
<evidence type="ECO:0000256" key="3">
    <source>
        <dbReference type="ARBA" id="ARBA00006206"/>
    </source>
</evidence>
<comment type="pathway">
    <text evidence="2 8">Carbohydrate metabolism; hexose metabolism.</text>
</comment>
<evidence type="ECO:0000256" key="8">
    <source>
        <dbReference type="PIRNR" id="PIRNR005096"/>
    </source>
</evidence>
<evidence type="ECO:0000313" key="10">
    <source>
        <dbReference type="Proteomes" id="UP001597261"/>
    </source>
</evidence>
<comment type="catalytic activity">
    <reaction evidence="1 8">
        <text>alpha-D-glucose = beta-D-glucose</text>
        <dbReference type="Rhea" id="RHEA:10264"/>
        <dbReference type="ChEBI" id="CHEBI:15903"/>
        <dbReference type="ChEBI" id="CHEBI:17925"/>
        <dbReference type="EC" id="5.1.3.3"/>
    </reaction>
</comment>
<reference evidence="10" key="1">
    <citation type="journal article" date="2019" name="Int. J. Syst. Evol. Microbiol.">
        <title>The Global Catalogue of Microorganisms (GCM) 10K type strain sequencing project: providing services to taxonomists for standard genome sequencing and annotation.</title>
        <authorList>
            <consortium name="The Broad Institute Genomics Platform"/>
            <consortium name="The Broad Institute Genome Sequencing Center for Infectious Disease"/>
            <person name="Wu L."/>
            <person name="Ma J."/>
        </authorList>
    </citation>
    <scope>NUCLEOTIDE SEQUENCE [LARGE SCALE GENOMIC DNA]</scope>
    <source>
        <strain evidence="10">CGMCC 1.12470</strain>
    </source>
</reference>
<evidence type="ECO:0000256" key="1">
    <source>
        <dbReference type="ARBA" id="ARBA00001614"/>
    </source>
</evidence>
<dbReference type="InterPro" id="IPR047215">
    <property type="entry name" value="Galactose_mutarotase-like"/>
</dbReference>
<dbReference type="PANTHER" id="PTHR10091">
    <property type="entry name" value="ALDOSE-1-EPIMERASE"/>
    <property type="match status" value="1"/>
</dbReference>
<dbReference type="PROSITE" id="PS00545">
    <property type="entry name" value="ALDOSE_1_EPIMERASE"/>
    <property type="match status" value="1"/>
</dbReference>
<sequence length="381" mass="41118">MELSRRTVIAGTAAGVTAATIGTAQAAPGGGKPVKELFGTLADGTKVHRWSLENGGTRLKVLSYGGTVQSLEIPDRHGRYANVSLGFAAIDDYVAKSPYFGATIGRYGNRIAEGRFTLDGTTHQLSVNDGVNSLHGGAKGFDKRVWDVEPFTKGSDVGLVLHYTSVDGEMGYPGTLRTKVTFTLDRHGDWRIDYEATTDKPTVVNLTNHTYWNLAGEGSGGIHDHELTIAASRYTPTDAGLIPTGELARAAGTPFDFRRAKPIGRDIRAGHPQQVTARGYDHNWVLDKGVTARPEHIATLRDPHSGRTLRIATDQPGLQFYSGNFLDGTLVGTSGHTYRQGDGLCLETQHFPDSPNEPSFPSTVLRPGQTYRTTTIHSFGV</sequence>
<organism evidence="9 10">
    <name type="scientific">Streptomyces caeni</name>
    <dbReference type="NCBI Taxonomy" id="2307231"/>
    <lineage>
        <taxon>Bacteria</taxon>
        <taxon>Bacillati</taxon>
        <taxon>Actinomycetota</taxon>
        <taxon>Actinomycetes</taxon>
        <taxon>Kitasatosporales</taxon>
        <taxon>Streptomycetaceae</taxon>
        <taxon>Streptomyces</taxon>
    </lineage>
</organism>
<comment type="similarity">
    <text evidence="3 8">Belongs to the aldose epimerase family.</text>
</comment>
<evidence type="ECO:0000256" key="4">
    <source>
        <dbReference type="ARBA" id="ARBA00013185"/>
    </source>
</evidence>
<evidence type="ECO:0000256" key="7">
    <source>
        <dbReference type="ARBA" id="ARBA00023277"/>
    </source>
</evidence>
<evidence type="ECO:0000256" key="2">
    <source>
        <dbReference type="ARBA" id="ARBA00005028"/>
    </source>
</evidence>
<dbReference type="InterPro" id="IPR015443">
    <property type="entry name" value="Aldose_1-epimerase"/>
</dbReference>
<keyword evidence="7 8" id="KW-0119">Carbohydrate metabolism</keyword>
<protein>
    <recommendedName>
        <fullName evidence="5 8">Aldose 1-epimerase</fullName>
        <ecNumber evidence="4 8">5.1.3.3</ecNumber>
    </recommendedName>
</protein>
<name>A0ABW4IMT0_9ACTN</name>
<dbReference type="InterPro" id="IPR018052">
    <property type="entry name" value="Ald1_epimerase_CS"/>
</dbReference>
<dbReference type="EC" id="5.1.3.3" evidence="4 8"/>
<accession>A0ABW4IMT0</accession>
<keyword evidence="10" id="KW-1185">Reference proteome</keyword>
<dbReference type="InterPro" id="IPR006311">
    <property type="entry name" value="TAT_signal"/>
</dbReference>
<dbReference type="PANTHER" id="PTHR10091:SF0">
    <property type="entry name" value="GALACTOSE MUTAROTASE"/>
    <property type="match status" value="1"/>
</dbReference>
<gene>
    <name evidence="9" type="ORF">ACFSL4_07040</name>
</gene>
<dbReference type="PIRSF" id="PIRSF005096">
    <property type="entry name" value="GALM"/>
    <property type="match status" value="1"/>
</dbReference>
<proteinExistence type="inferred from homology"/>